<sequence length="225" mass="26201">MIKVKTILLTLITVLFLFQTPYAEPINENDQNSESINENNKDYKKLEDLKRELKEERKVIDQQRLEQIKLKELEKNKDKNDTEVTPDTTNSKENKTPKKAQDNIVPSLIVRLRGKHSTKYLCEYNFTVKNNNTENSVSNVIIEDYDTLLKKPSLKVRPGETINLEFSRKPEKLTTYIYGENNNEEISLKKGSFKVPTLDKKIILIIEGTYDNGYVKYAIVLDIRN</sequence>
<protein>
    <submittedName>
        <fullName evidence="4">Uncharacterized protein</fullName>
    </submittedName>
</protein>
<accession>L1QGS6</accession>
<feature type="chain" id="PRO_5003957257" evidence="3">
    <location>
        <begin position="24"/>
        <end position="225"/>
    </location>
</feature>
<evidence type="ECO:0000313" key="5">
    <source>
        <dbReference type="Proteomes" id="UP000010420"/>
    </source>
</evidence>
<keyword evidence="5" id="KW-1185">Reference proteome</keyword>
<feature type="signal peptide" evidence="3">
    <location>
        <begin position="1"/>
        <end position="23"/>
    </location>
</feature>
<feature type="coiled-coil region" evidence="1">
    <location>
        <begin position="36"/>
        <end position="66"/>
    </location>
</feature>
<dbReference type="RefSeq" id="WP_005212899.1">
    <property type="nucleotide sequence ID" value="NZ_KB291634.1"/>
</dbReference>
<dbReference type="eggNOG" id="ENOG5030GH3">
    <property type="taxonomic scope" value="Bacteria"/>
</dbReference>
<dbReference type="AlphaFoldDB" id="L1QGS6"/>
<evidence type="ECO:0000256" key="3">
    <source>
        <dbReference type="SAM" id="SignalP"/>
    </source>
</evidence>
<keyword evidence="1" id="KW-0175">Coiled coil</keyword>
<evidence type="ECO:0000256" key="1">
    <source>
        <dbReference type="SAM" id="Coils"/>
    </source>
</evidence>
<dbReference type="STRING" id="545697.HMPREF0216_01516"/>
<keyword evidence="3" id="KW-0732">Signal</keyword>
<reference evidence="4 5" key="1">
    <citation type="submission" date="2012-05" db="EMBL/GenBank/DDBJ databases">
        <authorList>
            <person name="Weinstock G."/>
            <person name="Sodergren E."/>
            <person name="Lobos E.A."/>
            <person name="Fulton L."/>
            <person name="Fulton R."/>
            <person name="Courtney L."/>
            <person name="Fronick C."/>
            <person name="O'Laughlin M."/>
            <person name="Godfrey J."/>
            <person name="Wilson R.M."/>
            <person name="Miner T."/>
            <person name="Farmer C."/>
            <person name="Delehaunty K."/>
            <person name="Cordes M."/>
            <person name="Minx P."/>
            <person name="Tomlinson C."/>
            <person name="Chen J."/>
            <person name="Wollam A."/>
            <person name="Pepin K.H."/>
            <person name="Bhonagiri V."/>
            <person name="Zhang X."/>
            <person name="Suruliraj S."/>
            <person name="Warren W."/>
            <person name="Mitreva M."/>
            <person name="Mardis E.R."/>
            <person name="Wilson R.K."/>
        </authorList>
    </citation>
    <scope>NUCLEOTIDE SEQUENCE [LARGE SCALE GENOMIC DNA]</scope>
    <source>
        <strain evidence="4 5">DSM 1785</strain>
    </source>
</reference>
<dbReference type="OrthoDB" id="1938334at2"/>
<dbReference type="PATRIC" id="fig|545697.3.peg.1494"/>
<gene>
    <name evidence="4" type="ORF">HMPREF0216_01516</name>
</gene>
<feature type="region of interest" description="Disordered" evidence="2">
    <location>
        <begin position="77"/>
        <end position="100"/>
    </location>
</feature>
<feature type="compositionally biased region" description="Basic and acidic residues" evidence="2">
    <location>
        <begin position="90"/>
        <end position="100"/>
    </location>
</feature>
<evidence type="ECO:0000256" key="2">
    <source>
        <dbReference type="SAM" id="MobiDB-lite"/>
    </source>
</evidence>
<dbReference type="EMBL" id="AMEZ01000042">
    <property type="protein sequence ID" value="EKY27151.1"/>
    <property type="molecule type" value="Genomic_DNA"/>
</dbReference>
<comment type="caution">
    <text evidence="4">The sequence shown here is derived from an EMBL/GenBank/DDBJ whole genome shotgun (WGS) entry which is preliminary data.</text>
</comment>
<proteinExistence type="predicted"/>
<dbReference type="HOGENOM" id="CLU_1228162_0_0_9"/>
<evidence type="ECO:0000313" key="4">
    <source>
        <dbReference type="EMBL" id="EKY27151.1"/>
    </source>
</evidence>
<dbReference type="Proteomes" id="UP000010420">
    <property type="component" value="Unassembled WGS sequence"/>
</dbReference>
<name>L1QGS6_9CLOT</name>
<organism evidence="4 5">
    <name type="scientific">Clostridium celatum DSM 1785</name>
    <dbReference type="NCBI Taxonomy" id="545697"/>
    <lineage>
        <taxon>Bacteria</taxon>
        <taxon>Bacillati</taxon>
        <taxon>Bacillota</taxon>
        <taxon>Clostridia</taxon>
        <taxon>Eubacteriales</taxon>
        <taxon>Clostridiaceae</taxon>
        <taxon>Clostridium</taxon>
    </lineage>
</organism>